<comment type="similarity">
    <text evidence="3">Belongs to the LptF/LptG family.</text>
</comment>
<feature type="transmembrane region" description="Helical" evidence="12">
    <location>
        <begin position="102"/>
        <end position="120"/>
    </location>
</feature>
<accession>A0ABV7FH12</accession>
<name>A0ABV7FH12_9GAMM</name>
<dbReference type="NCBIfam" id="TIGR04407">
    <property type="entry name" value="LptF_YjgP"/>
    <property type="match status" value="1"/>
</dbReference>
<evidence type="ECO:0000256" key="7">
    <source>
        <dbReference type="ARBA" id="ARBA00022519"/>
    </source>
</evidence>
<feature type="transmembrane region" description="Helical" evidence="12">
    <location>
        <begin position="62"/>
        <end position="81"/>
    </location>
</feature>
<proteinExistence type="inferred from homology"/>
<protein>
    <recommendedName>
        <fullName evidence="4">Lipopolysaccharide export system permease protein LptF</fullName>
    </recommendedName>
</protein>
<dbReference type="Pfam" id="PF03739">
    <property type="entry name" value="LptF_LptG"/>
    <property type="match status" value="1"/>
</dbReference>
<gene>
    <name evidence="13" type="primary">lptF</name>
    <name evidence="13" type="ORF">ACFODX_14625</name>
</gene>
<comment type="subcellular location">
    <subcellularLocation>
        <location evidence="2">Cell inner membrane</location>
        <topology evidence="2">Multi-pass membrane protein</topology>
    </subcellularLocation>
</comment>
<dbReference type="RefSeq" id="WP_378120461.1">
    <property type="nucleotide sequence ID" value="NZ_JBHRTF010000006.1"/>
</dbReference>
<keyword evidence="5" id="KW-0813">Transport</keyword>
<reference evidence="14" key="1">
    <citation type="journal article" date="2019" name="Int. J. Syst. Evol. Microbiol.">
        <title>The Global Catalogue of Microorganisms (GCM) 10K type strain sequencing project: providing services to taxonomists for standard genome sequencing and annotation.</title>
        <authorList>
            <consortium name="The Broad Institute Genomics Platform"/>
            <consortium name="The Broad Institute Genome Sequencing Center for Infectious Disease"/>
            <person name="Wu L."/>
            <person name="Ma J."/>
        </authorList>
    </citation>
    <scope>NUCLEOTIDE SEQUENCE [LARGE SCALE GENOMIC DNA]</scope>
    <source>
        <strain evidence="14">KCTC 52237</strain>
    </source>
</reference>
<sequence>MIIFRYLSRDLLVTALAVSAVLLTIFLSGKFGDYLDDAAEGKLAVDVLFTIITYRMPNLLELILPLGFYLAVLLAYGRMYIESEMVVLSATGMSQWQLVRMTMVPAIIVAAIVALFSFWLSPLGAQMTQQVLTEQRNRSEFESLQQGRFQAIGQGRIMTYVQQVSEDNKLLQNVFVAQRDSQYGSTIVVAQTGTQAYNPEYGQRYLVLNNGYRYEGLPGTNEFTITSFSEWGRYLPPTTSAAEIESESDAKTTAALFAADDLESKATLQWRLSMPLMVLIATLFAVPLSKTNPRQGRYLKMLPAILIYIFYLAFLINARSAVSEGDLHYNLGLWVVHIPFLVLGLLMLNWQALFLSRAKVVGGARV</sequence>
<evidence type="ECO:0000313" key="14">
    <source>
        <dbReference type="Proteomes" id="UP001595555"/>
    </source>
</evidence>
<comment type="function">
    <text evidence="1">Part of the ABC transporter complex LptBFG involved in the translocation of lipopolysaccharide (LPS) from the inner membrane to the outer membrane.</text>
</comment>
<comment type="caution">
    <text evidence="13">The sequence shown here is derived from an EMBL/GenBank/DDBJ whole genome shotgun (WGS) entry which is preliminary data.</text>
</comment>
<keyword evidence="6" id="KW-1003">Cell membrane</keyword>
<feature type="transmembrane region" description="Helical" evidence="12">
    <location>
        <begin position="331"/>
        <end position="350"/>
    </location>
</feature>
<dbReference type="EMBL" id="JBHRTF010000006">
    <property type="protein sequence ID" value="MFC3116802.1"/>
    <property type="molecule type" value="Genomic_DNA"/>
</dbReference>
<dbReference type="PANTHER" id="PTHR33529:SF7">
    <property type="entry name" value="LIPOPOLYSACCHARIDE EXPORT SYSTEM PERMEASE PROTEIN LPTF"/>
    <property type="match status" value="1"/>
</dbReference>
<keyword evidence="9 12" id="KW-1133">Transmembrane helix</keyword>
<organism evidence="13 14">
    <name type="scientific">Cellvibrio fontiphilus</name>
    <dbReference type="NCBI Taxonomy" id="1815559"/>
    <lineage>
        <taxon>Bacteria</taxon>
        <taxon>Pseudomonadati</taxon>
        <taxon>Pseudomonadota</taxon>
        <taxon>Gammaproteobacteria</taxon>
        <taxon>Cellvibrionales</taxon>
        <taxon>Cellvibrionaceae</taxon>
        <taxon>Cellvibrio</taxon>
    </lineage>
</organism>
<keyword evidence="14" id="KW-1185">Reference proteome</keyword>
<dbReference type="InterPro" id="IPR005495">
    <property type="entry name" value="LptG/LptF_permease"/>
</dbReference>
<evidence type="ECO:0000256" key="4">
    <source>
        <dbReference type="ARBA" id="ARBA00014213"/>
    </source>
</evidence>
<evidence type="ECO:0000256" key="5">
    <source>
        <dbReference type="ARBA" id="ARBA00022448"/>
    </source>
</evidence>
<dbReference type="InterPro" id="IPR030922">
    <property type="entry name" value="LptF"/>
</dbReference>
<dbReference type="Proteomes" id="UP001595555">
    <property type="component" value="Unassembled WGS sequence"/>
</dbReference>
<evidence type="ECO:0000256" key="9">
    <source>
        <dbReference type="ARBA" id="ARBA00022989"/>
    </source>
</evidence>
<evidence type="ECO:0000256" key="8">
    <source>
        <dbReference type="ARBA" id="ARBA00022692"/>
    </source>
</evidence>
<dbReference type="PANTHER" id="PTHR33529">
    <property type="entry name" value="SLR0882 PROTEIN-RELATED"/>
    <property type="match status" value="1"/>
</dbReference>
<keyword evidence="7" id="KW-0997">Cell inner membrane</keyword>
<keyword evidence="8 12" id="KW-0812">Transmembrane</keyword>
<evidence type="ECO:0000256" key="3">
    <source>
        <dbReference type="ARBA" id="ARBA00007725"/>
    </source>
</evidence>
<evidence type="ECO:0000256" key="2">
    <source>
        <dbReference type="ARBA" id="ARBA00004429"/>
    </source>
</evidence>
<evidence type="ECO:0000256" key="6">
    <source>
        <dbReference type="ARBA" id="ARBA00022475"/>
    </source>
</evidence>
<comment type="subunit">
    <text evidence="11">Component of the lipopolysaccharide transport and assembly complex. The LptBFG transporter is composed of two ATP-binding proteins (LptB) and two transmembrane proteins (LptF and LptG).</text>
</comment>
<evidence type="ECO:0000256" key="12">
    <source>
        <dbReference type="SAM" id="Phobius"/>
    </source>
</evidence>
<evidence type="ECO:0000256" key="11">
    <source>
        <dbReference type="ARBA" id="ARBA00026081"/>
    </source>
</evidence>
<evidence type="ECO:0000256" key="10">
    <source>
        <dbReference type="ARBA" id="ARBA00023136"/>
    </source>
</evidence>
<feature type="transmembrane region" description="Helical" evidence="12">
    <location>
        <begin position="12"/>
        <end position="29"/>
    </location>
</feature>
<keyword evidence="10 12" id="KW-0472">Membrane</keyword>
<evidence type="ECO:0000256" key="1">
    <source>
        <dbReference type="ARBA" id="ARBA00002265"/>
    </source>
</evidence>
<evidence type="ECO:0000313" key="13">
    <source>
        <dbReference type="EMBL" id="MFC3116802.1"/>
    </source>
</evidence>
<feature type="transmembrane region" description="Helical" evidence="12">
    <location>
        <begin position="272"/>
        <end position="289"/>
    </location>
</feature>
<feature type="transmembrane region" description="Helical" evidence="12">
    <location>
        <begin position="301"/>
        <end position="319"/>
    </location>
</feature>